<accession>A0A6N2R067</accession>
<reference evidence="2" key="1">
    <citation type="submission" date="2019-11" db="EMBL/GenBank/DDBJ databases">
        <authorList>
            <person name="Feng L."/>
        </authorList>
    </citation>
    <scope>NUCLEOTIDE SEQUENCE</scope>
    <source>
        <strain evidence="2">AundefinedLFYP135</strain>
    </source>
</reference>
<keyword evidence="2" id="KW-0560">Oxidoreductase</keyword>
<protein>
    <submittedName>
        <fullName evidence="2">Dipicolinate synthase subunit A</fullName>
        <ecNumber evidence="2">1.3.1.-</ecNumber>
    </submittedName>
</protein>
<dbReference type="EC" id="1.3.1.-" evidence="2"/>
<dbReference type="InterPro" id="IPR036291">
    <property type="entry name" value="NAD(P)-bd_dom_sf"/>
</dbReference>
<dbReference type="GO" id="GO:0016491">
    <property type="term" value="F:oxidoreductase activity"/>
    <property type="evidence" value="ECO:0007669"/>
    <property type="project" value="UniProtKB-KW"/>
</dbReference>
<dbReference type="SUPFAM" id="SSF51735">
    <property type="entry name" value="NAD(P)-binding Rossmann-fold domains"/>
    <property type="match status" value="1"/>
</dbReference>
<dbReference type="GO" id="GO:0051287">
    <property type="term" value="F:NAD binding"/>
    <property type="evidence" value="ECO:0007669"/>
    <property type="project" value="InterPro"/>
</dbReference>
<organism evidence="2">
    <name type="scientific">uncultured Anaerotruncus sp</name>
    <dbReference type="NCBI Taxonomy" id="905011"/>
    <lineage>
        <taxon>Bacteria</taxon>
        <taxon>Bacillati</taxon>
        <taxon>Bacillota</taxon>
        <taxon>Clostridia</taxon>
        <taxon>Eubacteriales</taxon>
        <taxon>Oscillospiraceae</taxon>
        <taxon>Anaerotruncus</taxon>
        <taxon>environmental samples</taxon>
    </lineage>
</organism>
<dbReference type="InterPro" id="IPR006140">
    <property type="entry name" value="D-isomer_DH_NAD-bd"/>
</dbReference>
<name>A0A6N2R067_9FIRM</name>
<dbReference type="Pfam" id="PF02826">
    <property type="entry name" value="2-Hacid_dh_C"/>
    <property type="match status" value="1"/>
</dbReference>
<dbReference type="Gene3D" id="3.40.50.720">
    <property type="entry name" value="NAD(P)-binding Rossmann-like Domain"/>
    <property type="match status" value="1"/>
</dbReference>
<feature type="domain" description="D-isomer specific 2-hydroxyacid dehydrogenase NAD-binding" evidence="1">
    <location>
        <begin position="109"/>
        <end position="202"/>
    </location>
</feature>
<evidence type="ECO:0000259" key="1">
    <source>
        <dbReference type="Pfam" id="PF02826"/>
    </source>
</evidence>
<dbReference type="AlphaFoldDB" id="A0A6N2R067"/>
<evidence type="ECO:0000313" key="2">
    <source>
        <dbReference type="EMBL" id="VYS74242.1"/>
    </source>
</evidence>
<proteinExistence type="predicted"/>
<gene>
    <name evidence="2" type="primary">dpaA</name>
    <name evidence="2" type="ORF">AULFYP135_00126</name>
</gene>
<dbReference type="EMBL" id="CACRSL010000003">
    <property type="protein sequence ID" value="VYS74242.1"/>
    <property type="molecule type" value="Genomic_DNA"/>
</dbReference>
<sequence length="250" mass="26717">MKFLIIGNDKRYDYLARELVSSGHSLIDTAGEAEVVVLPMLACADGVHITGTDLVLEEFLQQVPKGAVVFGGIDREGIINYVKAPSLRVFNAIPTAEGAIALAMENSPRTIWQSNCLVVGSGHIGKYLAGKLRDMGANVTLSMRRDEDAAYAGMCGFQPVKTGEIARVMGEQDIIFNTVPARVLGEEELSQIRSDAVLIEIASTPHGFDIDKAKEMGVQVVVGSSLPGTMSPMTAGKIIAQVLTSLLAER</sequence>